<dbReference type="AlphaFoldDB" id="A0A1S7LN50"/>
<protein>
    <submittedName>
        <fullName evidence="6">Putative response regulator receiver protein</fullName>
    </submittedName>
</protein>
<dbReference type="CDD" id="cd12107">
    <property type="entry name" value="Hemerythrin"/>
    <property type="match status" value="1"/>
</dbReference>
<dbReference type="SMART" id="SM00448">
    <property type="entry name" value="REC"/>
    <property type="match status" value="1"/>
</dbReference>
<accession>A0A1S7LN50</accession>
<dbReference type="Pfam" id="PF01814">
    <property type="entry name" value="Hemerythrin"/>
    <property type="match status" value="1"/>
</dbReference>
<dbReference type="SUPFAM" id="SSF52172">
    <property type="entry name" value="CheY-like"/>
    <property type="match status" value="1"/>
</dbReference>
<evidence type="ECO:0000313" key="6">
    <source>
        <dbReference type="EMBL" id="CRH07261.1"/>
    </source>
</evidence>
<dbReference type="PANTHER" id="PTHR37164:SF1">
    <property type="entry name" value="BACTERIOHEMERYTHRIN"/>
    <property type="match status" value="1"/>
</dbReference>
<evidence type="ECO:0000256" key="1">
    <source>
        <dbReference type="ARBA" id="ARBA00010587"/>
    </source>
</evidence>
<dbReference type="SUPFAM" id="SSF47188">
    <property type="entry name" value="Hemerythrin-like"/>
    <property type="match status" value="1"/>
</dbReference>
<dbReference type="InterPro" id="IPR012827">
    <property type="entry name" value="Hemerythrin_metal-bd"/>
</dbReference>
<evidence type="ECO:0000256" key="4">
    <source>
        <dbReference type="PROSITE-ProRule" id="PRU00169"/>
    </source>
</evidence>
<dbReference type="PANTHER" id="PTHR37164">
    <property type="entry name" value="BACTERIOHEMERYTHRIN"/>
    <property type="match status" value="1"/>
</dbReference>
<reference evidence="6" key="1">
    <citation type="submission" date="2015-04" db="EMBL/GenBank/DDBJ databases">
        <authorList>
            <person name="Syromyatnikov M.Y."/>
            <person name="Popov V.N."/>
        </authorList>
    </citation>
    <scope>NUCLEOTIDE SEQUENCE</scope>
    <source>
        <strain evidence="6">MO-1</strain>
    </source>
</reference>
<dbReference type="GO" id="GO:0046872">
    <property type="term" value="F:metal ion binding"/>
    <property type="evidence" value="ECO:0007669"/>
    <property type="project" value="UniProtKB-KW"/>
</dbReference>
<dbReference type="PROSITE" id="PS50110">
    <property type="entry name" value="RESPONSE_REGULATORY"/>
    <property type="match status" value="1"/>
</dbReference>
<dbReference type="Gene3D" id="3.40.50.2300">
    <property type="match status" value="1"/>
</dbReference>
<dbReference type="InterPro" id="IPR012312">
    <property type="entry name" value="Hemerythrin-like"/>
</dbReference>
<dbReference type="EMBL" id="LO017727">
    <property type="protein sequence ID" value="CRH07261.1"/>
    <property type="molecule type" value="Genomic_DNA"/>
</dbReference>
<feature type="domain" description="Response regulatory" evidence="5">
    <location>
        <begin position="19"/>
        <end position="142"/>
    </location>
</feature>
<evidence type="ECO:0000259" key="5">
    <source>
        <dbReference type="PROSITE" id="PS50110"/>
    </source>
</evidence>
<keyword evidence="3" id="KW-0408">Iron</keyword>
<proteinExistence type="inferred from homology"/>
<dbReference type="Pfam" id="PF00072">
    <property type="entry name" value="Response_reg"/>
    <property type="match status" value="1"/>
</dbReference>
<dbReference type="GO" id="GO:0000160">
    <property type="term" value="P:phosphorelay signal transduction system"/>
    <property type="evidence" value="ECO:0007669"/>
    <property type="project" value="InterPro"/>
</dbReference>
<dbReference type="InterPro" id="IPR001789">
    <property type="entry name" value="Sig_transdc_resp-reg_receiver"/>
</dbReference>
<dbReference type="Gene3D" id="1.20.120.50">
    <property type="entry name" value="Hemerythrin-like"/>
    <property type="match status" value="1"/>
</dbReference>
<feature type="modified residue" description="4-aspartylphosphate" evidence="4">
    <location>
        <position position="69"/>
    </location>
</feature>
<sequence>MLIDRLAQELKPLVRANASVLYAEDHNDMRRLVIEKLFRPLNIRVKETVDGFAAAQAFSNGHYDMVVTDFDMPNMTGTEVLKHIRKTNARIPVLFLTSLPNLHVMQSIKDEHVYVLPKQSFNRFLDSSSGQDAEDKRIETKDRLVRFMEDAGVVNPTTMPTAQAPKCTAVPVGTKAAPVGGGSACSFPTLGVDLVDQQHRQLFQLMFALDNQIKSKNSQIELMILALFNYANKHLADEEALLSRHGYPDLANHQQLHKKLVGDLENKAAAVKSAASPDDKFKRADELKDFIKNWLISHIGDEDKKHCEWLLSKGIK</sequence>
<evidence type="ECO:0000256" key="3">
    <source>
        <dbReference type="ARBA" id="ARBA00023004"/>
    </source>
</evidence>
<dbReference type="InterPro" id="IPR035938">
    <property type="entry name" value="Hemerythrin-like_sf"/>
</dbReference>
<name>A0A1S7LN50_MAGMO</name>
<comment type="similarity">
    <text evidence="1">Belongs to the hemerythrin family.</text>
</comment>
<dbReference type="InterPro" id="IPR050669">
    <property type="entry name" value="Hemerythrin"/>
</dbReference>
<dbReference type="InterPro" id="IPR011006">
    <property type="entry name" value="CheY-like_superfamily"/>
</dbReference>
<gene>
    <name evidence="6" type="ORF">MAGMO_3120</name>
</gene>
<keyword evidence="4" id="KW-0597">Phosphoprotein</keyword>
<organism evidence="6">
    <name type="scientific">Magnetococcus massalia (strain MO-1)</name>
    <dbReference type="NCBI Taxonomy" id="451514"/>
    <lineage>
        <taxon>Bacteria</taxon>
        <taxon>Pseudomonadati</taxon>
        <taxon>Pseudomonadota</taxon>
        <taxon>Magnetococcia</taxon>
        <taxon>Magnetococcales</taxon>
        <taxon>Magnetococcaceae</taxon>
        <taxon>Magnetococcus</taxon>
    </lineage>
</organism>
<dbReference type="CDD" id="cd00156">
    <property type="entry name" value="REC"/>
    <property type="match status" value="1"/>
</dbReference>
<keyword evidence="2" id="KW-0479">Metal-binding</keyword>
<evidence type="ECO:0000256" key="2">
    <source>
        <dbReference type="ARBA" id="ARBA00022723"/>
    </source>
</evidence>
<dbReference type="NCBIfam" id="TIGR02481">
    <property type="entry name" value="hemeryth_dom"/>
    <property type="match status" value="1"/>
</dbReference>